<organism evidence="2 3">
    <name type="scientific">Lomentospora prolificans</name>
    <dbReference type="NCBI Taxonomy" id="41688"/>
    <lineage>
        <taxon>Eukaryota</taxon>
        <taxon>Fungi</taxon>
        <taxon>Dikarya</taxon>
        <taxon>Ascomycota</taxon>
        <taxon>Pezizomycotina</taxon>
        <taxon>Sordariomycetes</taxon>
        <taxon>Hypocreomycetidae</taxon>
        <taxon>Microascales</taxon>
        <taxon>Microascaceae</taxon>
        <taxon>Lomentospora</taxon>
    </lineage>
</organism>
<dbReference type="InterPro" id="IPR046312">
    <property type="entry name" value="DUF6454"/>
</dbReference>
<evidence type="ECO:0000256" key="1">
    <source>
        <dbReference type="SAM" id="SignalP"/>
    </source>
</evidence>
<dbReference type="EMBL" id="NLAX01001623">
    <property type="protein sequence ID" value="PKS05445.1"/>
    <property type="molecule type" value="Genomic_DNA"/>
</dbReference>
<comment type="caution">
    <text evidence="2">The sequence shown here is derived from an EMBL/GenBank/DDBJ whole genome shotgun (WGS) entry which is preliminary data.</text>
</comment>
<evidence type="ECO:0000313" key="3">
    <source>
        <dbReference type="Proteomes" id="UP000233524"/>
    </source>
</evidence>
<dbReference type="SUPFAM" id="SSF75011">
    <property type="entry name" value="3-carboxy-cis,cis-mucoante lactonizing enzyme"/>
    <property type="match status" value="1"/>
</dbReference>
<feature type="signal peptide" evidence="1">
    <location>
        <begin position="1"/>
        <end position="20"/>
    </location>
</feature>
<dbReference type="Pfam" id="PF20055">
    <property type="entry name" value="DUF6454"/>
    <property type="match status" value="1"/>
</dbReference>
<reference evidence="2 3" key="1">
    <citation type="journal article" date="2017" name="G3 (Bethesda)">
        <title>First Draft Genome Sequence of the Pathogenic Fungus Lomentospora prolificans (Formerly Scedosporium prolificans).</title>
        <authorList>
            <person name="Luo R."/>
            <person name="Zimin A."/>
            <person name="Workman R."/>
            <person name="Fan Y."/>
            <person name="Pertea G."/>
            <person name="Grossman N."/>
            <person name="Wear M.P."/>
            <person name="Jia B."/>
            <person name="Miller H."/>
            <person name="Casadevall A."/>
            <person name="Timp W."/>
            <person name="Zhang S.X."/>
            <person name="Salzberg S.L."/>
        </authorList>
    </citation>
    <scope>NUCLEOTIDE SEQUENCE [LARGE SCALE GENOMIC DNA]</scope>
    <source>
        <strain evidence="2 3">JHH-5317</strain>
    </source>
</reference>
<dbReference type="InParanoid" id="A0A2N3MZ58"/>
<dbReference type="OrthoDB" id="71437at2759"/>
<protein>
    <recommendedName>
        <fullName evidence="4">SMP-30/Gluconolactonase/LRE-like region domain-containing protein</fullName>
    </recommendedName>
</protein>
<dbReference type="Proteomes" id="UP000233524">
    <property type="component" value="Unassembled WGS sequence"/>
</dbReference>
<gene>
    <name evidence="2" type="ORF">jhhlp_008821</name>
</gene>
<dbReference type="AlphaFoldDB" id="A0A2N3MZ58"/>
<dbReference type="VEuPathDB" id="FungiDB:jhhlp_008821"/>
<evidence type="ECO:0000313" key="2">
    <source>
        <dbReference type="EMBL" id="PKS05445.1"/>
    </source>
</evidence>
<keyword evidence="1" id="KW-0732">Signal</keyword>
<accession>A0A2N3MZ58</accession>
<name>A0A2N3MZ58_9PEZI</name>
<proteinExistence type="predicted"/>
<sequence>MKPILHSFVGVAFSAAVTHAALNITYFNNHTADTIAPARLPLPGSSSQSEEIIRQFTALGRSTTWNLVEKVDFEGSTWEPEGIVRVGADRYYVSAGEYVQKTEKYPHPINGNDRTTGIGFAHMIVFDGKGRRVADASISKEGETEYHNGGIDYDGTYIWATLSEYRPNSTATVVRMRPSTLEPESILRVRDHQGGVVHDLSTGNLVTLNWGSRQASLWSLNYPREPLPEFTTPLSTTKNPSNWIDYQDCKFLGHSKTYDYRAVMMCSGIADIGGGDGQQEKVRIGGVAIVDMLTMVPLADVPIAMVTDKGAAMAKNPFDVALVDGKLRLYFLPDEEHSTLYVYEAK</sequence>
<keyword evidence="3" id="KW-1185">Reference proteome</keyword>
<feature type="chain" id="PRO_5014710355" description="SMP-30/Gluconolactonase/LRE-like region domain-containing protein" evidence="1">
    <location>
        <begin position="21"/>
        <end position="346"/>
    </location>
</feature>
<evidence type="ECO:0008006" key="4">
    <source>
        <dbReference type="Google" id="ProtNLM"/>
    </source>
</evidence>